<protein>
    <recommendedName>
        <fullName evidence="7">Flp pilus-assembly TadG-like N-terminal domain-containing protein</fullName>
    </recommendedName>
</protein>
<evidence type="ECO:0008006" key="7">
    <source>
        <dbReference type="Google" id="ProtNLM"/>
    </source>
</evidence>
<name>A0ABM8WCI5_9BURK</name>
<keyword evidence="2" id="KW-0472">Membrane</keyword>
<organism evidence="5 6">
    <name type="scientific">Cupriavidus laharis</name>
    <dbReference type="NCBI Taxonomy" id="151654"/>
    <lineage>
        <taxon>Bacteria</taxon>
        <taxon>Pseudomonadati</taxon>
        <taxon>Pseudomonadota</taxon>
        <taxon>Betaproteobacteria</taxon>
        <taxon>Burkholderiales</taxon>
        <taxon>Burkholderiaceae</taxon>
        <taxon>Cupriavidus</taxon>
    </lineage>
</organism>
<dbReference type="EMBL" id="CAJZAI010000001">
    <property type="protein sequence ID" value="CAG9165020.1"/>
    <property type="molecule type" value="Genomic_DNA"/>
</dbReference>
<evidence type="ECO:0000259" key="3">
    <source>
        <dbReference type="Pfam" id="PF09977"/>
    </source>
</evidence>
<dbReference type="InterPro" id="IPR028087">
    <property type="entry name" value="Tad_N"/>
</dbReference>
<dbReference type="RefSeq" id="WP_224077897.1">
    <property type="nucleotide sequence ID" value="NZ_CAJZAI010000001.1"/>
</dbReference>
<feature type="transmembrane region" description="Helical" evidence="2">
    <location>
        <begin position="12"/>
        <end position="31"/>
    </location>
</feature>
<keyword evidence="2" id="KW-1133">Transmembrane helix</keyword>
<dbReference type="InterPro" id="IPR018705">
    <property type="entry name" value="DUF2134_membrane"/>
</dbReference>
<evidence type="ECO:0000256" key="1">
    <source>
        <dbReference type="SAM" id="MobiDB-lite"/>
    </source>
</evidence>
<proteinExistence type="predicted"/>
<feature type="domain" description="Putative Flp pilus-assembly TadG-like N-terminal" evidence="4">
    <location>
        <begin position="10"/>
        <end position="55"/>
    </location>
</feature>
<accession>A0ABM8WCI5</accession>
<evidence type="ECO:0000256" key="2">
    <source>
        <dbReference type="SAM" id="Phobius"/>
    </source>
</evidence>
<feature type="domain" description="DUF2134" evidence="3">
    <location>
        <begin position="69"/>
        <end position="163"/>
    </location>
</feature>
<feature type="region of interest" description="Disordered" evidence="1">
    <location>
        <begin position="196"/>
        <end position="215"/>
    </location>
</feature>
<gene>
    <name evidence="5" type="ORF">LMG23992_00166</name>
</gene>
<sequence length="369" mass="39147">MQPKLKKQKGAVAIKTAVMLIMLLSLAALAIDIGNLMVARNELQNAADAAALAAAPCIYPRTECGNATATAPDWTTAEQRARNMVTLNKVQNVTVTVGDASSGYWDINGVRGLQSPPITKTASDLPAVRVVITKNADTNGVVQTFLAGIMGIVSMSPSASATAVMSSPGNIGPQSLFPIALSSCLFSKYWDTSNQTPKLAPDNNPLPNSTTPQVKGEPFKFQIGSDYHYDICESGQWTTFKSEANDVPFVRKLVSRTNDNATDHLAVGEDPGTYIQPGTENSLYNYVHDCSAAGNKTCEWGIVPVVDTLVPKTKPVVVAFACVHILDADNGKLPYVLVQMSADQSKCTAKGSGGVGTDYGVLQPPRLVQ</sequence>
<dbReference type="Pfam" id="PF09977">
    <property type="entry name" value="Tad_C"/>
    <property type="match status" value="1"/>
</dbReference>
<keyword evidence="6" id="KW-1185">Reference proteome</keyword>
<comment type="caution">
    <text evidence="5">The sequence shown here is derived from an EMBL/GenBank/DDBJ whole genome shotgun (WGS) entry which is preliminary data.</text>
</comment>
<reference evidence="5 6" key="1">
    <citation type="submission" date="2021-08" db="EMBL/GenBank/DDBJ databases">
        <authorList>
            <person name="Peeters C."/>
        </authorList>
    </citation>
    <scope>NUCLEOTIDE SEQUENCE [LARGE SCALE GENOMIC DNA]</scope>
    <source>
        <strain evidence="5 6">LMG 23992</strain>
    </source>
</reference>
<evidence type="ECO:0000313" key="6">
    <source>
        <dbReference type="Proteomes" id="UP000727654"/>
    </source>
</evidence>
<evidence type="ECO:0000313" key="5">
    <source>
        <dbReference type="EMBL" id="CAG9165020.1"/>
    </source>
</evidence>
<dbReference type="Proteomes" id="UP000727654">
    <property type="component" value="Unassembled WGS sequence"/>
</dbReference>
<evidence type="ECO:0000259" key="4">
    <source>
        <dbReference type="Pfam" id="PF13400"/>
    </source>
</evidence>
<dbReference type="Pfam" id="PF13400">
    <property type="entry name" value="Tad"/>
    <property type="match status" value="1"/>
</dbReference>
<keyword evidence="2" id="KW-0812">Transmembrane</keyword>